<name>A0ABS8WNF8_DATST</name>
<proteinExistence type="predicted"/>
<feature type="non-terminal residue" evidence="1">
    <location>
        <position position="61"/>
    </location>
</feature>
<dbReference type="Proteomes" id="UP000823775">
    <property type="component" value="Unassembled WGS sequence"/>
</dbReference>
<protein>
    <submittedName>
        <fullName evidence="1">Uncharacterized protein</fullName>
    </submittedName>
</protein>
<evidence type="ECO:0000313" key="2">
    <source>
        <dbReference type="Proteomes" id="UP000823775"/>
    </source>
</evidence>
<reference evidence="1 2" key="1">
    <citation type="journal article" date="2021" name="BMC Genomics">
        <title>Datura genome reveals duplications of psychoactive alkaloid biosynthetic genes and high mutation rate following tissue culture.</title>
        <authorList>
            <person name="Rajewski A."/>
            <person name="Carter-House D."/>
            <person name="Stajich J."/>
            <person name="Litt A."/>
        </authorList>
    </citation>
    <scope>NUCLEOTIDE SEQUENCE [LARGE SCALE GENOMIC DNA]</scope>
    <source>
        <strain evidence="1">AR-01</strain>
    </source>
</reference>
<evidence type="ECO:0000313" key="1">
    <source>
        <dbReference type="EMBL" id="MCE3051035.1"/>
    </source>
</evidence>
<comment type="caution">
    <text evidence="1">The sequence shown here is derived from an EMBL/GenBank/DDBJ whole genome shotgun (WGS) entry which is preliminary data.</text>
</comment>
<gene>
    <name evidence="1" type="ORF">HAX54_048788</name>
</gene>
<organism evidence="1 2">
    <name type="scientific">Datura stramonium</name>
    <name type="common">Jimsonweed</name>
    <name type="synonym">Common thornapple</name>
    <dbReference type="NCBI Taxonomy" id="4076"/>
    <lineage>
        <taxon>Eukaryota</taxon>
        <taxon>Viridiplantae</taxon>
        <taxon>Streptophyta</taxon>
        <taxon>Embryophyta</taxon>
        <taxon>Tracheophyta</taxon>
        <taxon>Spermatophyta</taxon>
        <taxon>Magnoliopsida</taxon>
        <taxon>eudicotyledons</taxon>
        <taxon>Gunneridae</taxon>
        <taxon>Pentapetalae</taxon>
        <taxon>asterids</taxon>
        <taxon>lamiids</taxon>
        <taxon>Solanales</taxon>
        <taxon>Solanaceae</taxon>
        <taxon>Solanoideae</taxon>
        <taxon>Datureae</taxon>
        <taxon>Datura</taxon>
    </lineage>
</organism>
<accession>A0ABS8WNF8</accession>
<dbReference type="EMBL" id="JACEIK010008117">
    <property type="protein sequence ID" value="MCE3051035.1"/>
    <property type="molecule type" value="Genomic_DNA"/>
</dbReference>
<keyword evidence="2" id="KW-1185">Reference proteome</keyword>
<feature type="non-terminal residue" evidence="1">
    <location>
        <position position="1"/>
    </location>
</feature>
<sequence length="61" mass="6964">NKSIKKPADIVEDVLAKVGKFTLLANFVVLDCAMDIEIPNRWAILERKLKCFILMDVNECK</sequence>